<feature type="domain" description="XdhC- CoxI" evidence="1">
    <location>
        <begin position="18"/>
        <end position="83"/>
    </location>
</feature>
<dbReference type="OrthoDB" id="9773039at2"/>
<dbReference type="PANTHER" id="PTHR30388:SF6">
    <property type="entry name" value="XANTHINE DEHYDROGENASE SUBUNIT A-RELATED"/>
    <property type="match status" value="1"/>
</dbReference>
<accession>A0A1V2A8H1</accession>
<keyword evidence="4" id="KW-1185">Reference proteome</keyword>
<dbReference type="AlphaFoldDB" id="A0A1V2A8H1"/>
<dbReference type="InterPro" id="IPR027051">
    <property type="entry name" value="XdhC_Rossmann_dom"/>
</dbReference>
<dbReference type="Pfam" id="PF13478">
    <property type="entry name" value="XdhC_C"/>
    <property type="match status" value="1"/>
</dbReference>
<dbReference type="EMBL" id="MSFI01000011">
    <property type="protein sequence ID" value="OMP67266.1"/>
    <property type="molecule type" value="Genomic_DNA"/>
</dbReference>
<dbReference type="PANTHER" id="PTHR30388">
    <property type="entry name" value="ALDEHYDE OXIDOREDUCTASE MOLYBDENUM COFACTOR ASSEMBLY PROTEIN"/>
    <property type="match status" value="1"/>
</dbReference>
<gene>
    <name evidence="3" type="ORF">BTO28_08030</name>
</gene>
<reference evidence="3 4" key="1">
    <citation type="submission" date="2016-12" db="EMBL/GenBank/DDBJ databases">
        <title>Domibacillus sp. SAB 38T whole genome sequencing.</title>
        <authorList>
            <person name="Verma A."/>
            <person name="Ojha A.K."/>
            <person name="Krishnamurthi S."/>
        </authorList>
    </citation>
    <scope>NUCLEOTIDE SEQUENCE [LARGE SCALE GENOMIC DNA]</scope>
    <source>
        <strain evidence="3 4">SAB 38</strain>
    </source>
</reference>
<dbReference type="Gene3D" id="3.40.50.720">
    <property type="entry name" value="NAD(P)-binding Rossmann-like Domain"/>
    <property type="match status" value="1"/>
</dbReference>
<evidence type="ECO:0008006" key="5">
    <source>
        <dbReference type="Google" id="ProtNLM"/>
    </source>
</evidence>
<organism evidence="3 4">
    <name type="scientific">Domibacillus epiphyticus</name>
    <dbReference type="NCBI Taxonomy" id="1714355"/>
    <lineage>
        <taxon>Bacteria</taxon>
        <taxon>Bacillati</taxon>
        <taxon>Bacillota</taxon>
        <taxon>Bacilli</taxon>
        <taxon>Bacillales</taxon>
        <taxon>Bacillaceae</taxon>
        <taxon>Domibacillus</taxon>
    </lineage>
</organism>
<evidence type="ECO:0000259" key="2">
    <source>
        <dbReference type="Pfam" id="PF13478"/>
    </source>
</evidence>
<comment type="caution">
    <text evidence="3">The sequence shown here is derived from an EMBL/GenBank/DDBJ whole genome shotgun (WGS) entry which is preliminary data.</text>
</comment>
<dbReference type="InterPro" id="IPR052698">
    <property type="entry name" value="MoCofactor_Util/Proc"/>
</dbReference>
<dbReference type="Proteomes" id="UP000188613">
    <property type="component" value="Unassembled WGS sequence"/>
</dbReference>
<proteinExistence type="predicted"/>
<evidence type="ECO:0000313" key="3">
    <source>
        <dbReference type="EMBL" id="OMP67266.1"/>
    </source>
</evidence>
<evidence type="ECO:0000259" key="1">
    <source>
        <dbReference type="Pfam" id="PF02625"/>
    </source>
</evidence>
<name>A0A1V2A8H1_9BACI</name>
<dbReference type="RefSeq" id="WP_076765054.1">
    <property type="nucleotide sequence ID" value="NZ_MSFI01000011.1"/>
</dbReference>
<dbReference type="InterPro" id="IPR003777">
    <property type="entry name" value="XdhC_CoxI"/>
</dbReference>
<evidence type="ECO:0000313" key="4">
    <source>
        <dbReference type="Proteomes" id="UP000188613"/>
    </source>
</evidence>
<protein>
    <recommendedName>
        <fullName evidence="5">Xanthine dehydrogenase</fullName>
    </recommendedName>
</protein>
<sequence>MSFLKEIKDISLQLNKVWKRDEKAAMLMITEVKGSSYRKPGTKILISSDGQISGSLSGGCLESDLAEWTKIAIEQNKAMTKSYNLSENDLWGLGIGCKGSLEVLILPIERESLFWNRINEEACKNQIIRLVFDTFSGEGWLLNAQNEVLAQNGENIPIDLLNGISKHDKKFAHVIQTGSKRFVIDTNFPLEKIVVCGAGHDAVPVVDLALKANFDVTVLDPRTQFNHESRFPGVNHMIAESDMMDGLPELHDSYWIIMNHHMERDREALQLALQCNPKYVGLLGPIKRSDELLGSVGYVYSDKMIYSPVGLDLGAETIEEVAISIISELLAVRNEKTSGHLKGKKKIHA</sequence>
<feature type="domain" description="XdhC Rossmann" evidence="2">
    <location>
        <begin position="193"/>
        <end position="329"/>
    </location>
</feature>
<dbReference type="Pfam" id="PF02625">
    <property type="entry name" value="XdhC_CoxI"/>
    <property type="match status" value="1"/>
</dbReference>
<dbReference type="STRING" id="1714355.BTO28_08030"/>